<dbReference type="RefSeq" id="WP_012589894.1">
    <property type="nucleotide sequence ID" value="NC_011666.1"/>
</dbReference>
<sequence length="175" mass="19661">MAGAKIVASKMTDAIEQHIPALRRYAFALVRDHDAADDLVQDCLERALSRWYLRRSDGDLRAWLFAIMRNHYIDGYRGQKRRGPHVALDEAHEVGAPAGQDRGLEAREALAALDQLPEEQKSLLLLIGVEDLSYEEAARALGVPVGTVMSRLSRARQKLRAMLETGPTTYLRRIK</sequence>
<dbReference type="Proteomes" id="UP000002257">
    <property type="component" value="Chromosome"/>
</dbReference>
<dbReference type="InterPro" id="IPR013325">
    <property type="entry name" value="RNA_pol_sigma_r2"/>
</dbReference>
<dbReference type="GO" id="GO:0006352">
    <property type="term" value="P:DNA-templated transcription initiation"/>
    <property type="evidence" value="ECO:0007669"/>
    <property type="project" value="InterPro"/>
</dbReference>
<evidence type="ECO:0000256" key="3">
    <source>
        <dbReference type="ARBA" id="ARBA00023082"/>
    </source>
</evidence>
<keyword evidence="4" id="KW-0804">Transcription</keyword>
<dbReference type="GO" id="GO:0003677">
    <property type="term" value="F:DNA binding"/>
    <property type="evidence" value="ECO:0007669"/>
    <property type="project" value="InterPro"/>
</dbReference>
<dbReference type="InterPro" id="IPR036388">
    <property type="entry name" value="WH-like_DNA-bd_sf"/>
</dbReference>
<dbReference type="InterPro" id="IPR053866">
    <property type="entry name" value="PhyR_sigma2"/>
</dbReference>
<dbReference type="STRING" id="395965.Msil_0854"/>
<dbReference type="Pfam" id="PF22029">
    <property type="entry name" value="PhyR_sigma2"/>
    <property type="match status" value="1"/>
</dbReference>
<dbReference type="AlphaFoldDB" id="B8ESD4"/>
<feature type="domain" description="RNA polymerase sigma factor 70 region 4 type 2" evidence="5">
    <location>
        <begin position="108"/>
        <end position="159"/>
    </location>
</feature>
<evidence type="ECO:0000313" key="7">
    <source>
        <dbReference type="EMBL" id="ACK49824.1"/>
    </source>
</evidence>
<gene>
    <name evidence="7" type="ordered locus">Msil_0854</name>
</gene>
<dbReference type="KEGG" id="msl:Msil_0854"/>
<dbReference type="InterPro" id="IPR039425">
    <property type="entry name" value="RNA_pol_sigma-70-like"/>
</dbReference>
<dbReference type="InterPro" id="IPR014284">
    <property type="entry name" value="RNA_pol_sigma-70_dom"/>
</dbReference>
<reference evidence="7 8" key="1">
    <citation type="journal article" date="2010" name="J. Bacteriol.">
        <title>Complete genome sequence of the aerobic facultative methanotroph Methylocella silvestris BL2.</title>
        <authorList>
            <person name="Chen Y."/>
            <person name="Crombie A."/>
            <person name="Rahman M.T."/>
            <person name="Dedysh S.N."/>
            <person name="Liesack W."/>
            <person name="Stott M.B."/>
            <person name="Alam M."/>
            <person name="Theisen A.R."/>
            <person name="Murrell J.C."/>
            <person name="Dunfield P.F."/>
        </authorList>
    </citation>
    <scope>NUCLEOTIDE SEQUENCE [LARGE SCALE GENOMIC DNA]</scope>
    <source>
        <strain evidence="8">DSM 15510 / CIP 108128 / LMG 27833 / NCIMB 13906 / BL2</strain>
    </source>
</reference>
<dbReference type="Gene3D" id="1.10.10.10">
    <property type="entry name" value="Winged helix-like DNA-binding domain superfamily/Winged helix DNA-binding domain"/>
    <property type="match status" value="1"/>
</dbReference>
<feature type="domain" description="PhyR sigma2" evidence="6">
    <location>
        <begin position="15"/>
        <end position="68"/>
    </location>
</feature>
<keyword evidence="2" id="KW-0805">Transcription regulation</keyword>
<dbReference type="eggNOG" id="COG1595">
    <property type="taxonomic scope" value="Bacteria"/>
</dbReference>
<evidence type="ECO:0000256" key="4">
    <source>
        <dbReference type="ARBA" id="ARBA00023163"/>
    </source>
</evidence>
<accession>B8ESD4</accession>
<dbReference type="Gene3D" id="1.10.1740.10">
    <property type="match status" value="1"/>
</dbReference>
<dbReference type="HOGENOM" id="CLU_047691_1_4_5"/>
<dbReference type="SUPFAM" id="SSF88659">
    <property type="entry name" value="Sigma3 and sigma4 domains of RNA polymerase sigma factors"/>
    <property type="match status" value="1"/>
</dbReference>
<protein>
    <submittedName>
        <fullName evidence="7">RNA polymerase, sigma-24 subunit, ECF subfamily</fullName>
    </submittedName>
</protein>
<dbReference type="SUPFAM" id="SSF88946">
    <property type="entry name" value="Sigma2 domain of RNA polymerase sigma factors"/>
    <property type="match status" value="1"/>
</dbReference>
<dbReference type="NCBIfam" id="TIGR02937">
    <property type="entry name" value="sigma70-ECF"/>
    <property type="match status" value="1"/>
</dbReference>
<name>B8ESD4_METSB</name>
<evidence type="ECO:0000259" key="5">
    <source>
        <dbReference type="Pfam" id="PF08281"/>
    </source>
</evidence>
<organism evidence="7 8">
    <name type="scientific">Methylocella silvestris (strain DSM 15510 / CIP 108128 / LMG 27833 / NCIMB 13906 / BL2)</name>
    <dbReference type="NCBI Taxonomy" id="395965"/>
    <lineage>
        <taxon>Bacteria</taxon>
        <taxon>Pseudomonadati</taxon>
        <taxon>Pseudomonadota</taxon>
        <taxon>Alphaproteobacteria</taxon>
        <taxon>Hyphomicrobiales</taxon>
        <taxon>Beijerinckiaceae</taxon>
        <taxon>Methylocella</taxon>
    </lineage>
</organism>
<evidence type="ECO:0000259" key="6">
    <source>
        <dbReference type="Pfam" id="PF22029"/>
    </source>
</evidence>
<evidence type="ECO:0000256" key="1">
    <source>
        <dbReference type="ARBA" id="ARBA00010641"/>
    </source>
</evidence>
<evidence type="ECO:0000256" key="2">
    <source>
        <dbReference type="ARBA" id="ARBA00023015"/>
    </source>
</evidence>
<dbReference type="CDD" id="cd06171">
    <property type="entry name" value="Sigma70_r4"/>
    <property type="match status" value="1"/>
</dbReference>
<dbReference type="Pfam" id="PF08281">
    <property type="entry name" value="Sigma70_r4_2"/>
    <property type="match status" value="1"/>
</dbReference>
<proteinExistence type="inferred from homology"/>
<comment type="similarity">
    <text evidence="1">Belongs to the sigma-70 factor family. ECF subfamily.</text>
</comment>
<dbReference type="PANTHER" id="PTHR43133:SF25">
    <property type="entry name" value="RNA POLYMERASE SIGMA FACTOR RFAY-RELATED"/>
    <property type="match status" value="1"/>
</dbReference>
<keyword evidence="8" id="KW-1185">Reference proteome</keyword>
<dbReference type="PANTHER" id="PTHR43133">
    <property type="entry name" value="RNA POLYMERASE ECF-TYPE SIGMA FACTO"/>
    <property type="match status" value="1"/>
</dbReference>
<dbReference type="EMBL" id="CP001280">
    <property type="protein sequence ID" value="ACK49824.1"/>
    <property type="molecule type" value="Genomic_DNA"/>
</dbReference>
<evidence type="ECO:0000313" key="8">
    <source>
        <dbReference type="Proteomes" id="UP000002257"/>
    </source>
</evidence>
<keyword evidence="3" id="KW-0731">Sigma factor</keyword>
<dbReference type="InterPro" id="IPR013324">
    <property type="entry name" value="RNA_pol_sigma_r3/r4-like"/>
</dbReference>
<dbReference type="GO" id="GO:0016987">
    <property type="term" value="F:sigma factor activity"/>
    <property type="evidence" value="ECO:0007669"/>
    <property type="project" value="UniProtKB-KW"/>
</dbReference>
<dbReference type="InterPro" id="IPR013249">
    <property type="entry name" value="RNA_pol_sigma70_r4_t2"/>
</dbReference>